<feature type="region of interest" description="Disordered" evidence="1">
    <location>
        <begin position="1"/>
        <end position="20"/>
    </location>
</feature>
<evidence type="ECO:0000256" key="1">
    <source>
        <dbReference type="SAM" id="MobiDB-lite"/>
    </source>
</evidence>
<keyword evidence="4" id="KW-1185">Reference proteome</keyword>
<proteinExistence type="predicted"/>
<feature type="transmembrane region" description="Helical" evidence="2">
    <location>
        <begin position="30"/>
        <end position="52"/>
    </location>
</feature>
<comment type="caution">
    <text evidence="3">The sequence shown here is derived from an EMBL/GenBank/DDBJ whole genome shotgun (WGS) entry which is preliminary data.</text>
</comment>
<accession>A0ABQ4QMT1</accession>
<evidence type="ECO:0000313" key="4">
    <source>
        <dbReference type="Proteomes" id="UP001055117"/>
    </source>
</evidence>
<name>A0ABQ4QMT1_9HYPH</name>
<evidence type="ECO:0008006" key="5">
    <source>
        <dbReference type="Google" id="ProtNLM"/>
    </source>
</evidence>
<gene>
    <name evidence="3" type="ORF">AFCDBAGC_4458</name>
</gene>
<keyword evidence="2" id="KW-1133">Transmembrane helix</keyword>
<protein>
    <recommendedName>
        <fullName evidence="5">Chemotaxis protein CheA</fullName>
    </recommendedName>
</protein>
<keyword evidence="2" id="KW-0472">Membrane</keyword>
<sequence>MIDLALDPSETRSAAAATPRSGVRRPWARIALFGALGLGATGAFAGVASTYLSSLAGPQRAKPIAMSQKAADWPDLKDGMPALAGNGPAVPKIREILPPEPATAPVVEARVDPILRAGNTAADTVTLPVALPVAPNPVAPAGKPDVPAQQPLPAIVEVPVIGPARQATLVAPARAVPGIAPLAAETVRAKTETTTYAALPPEPPKAIVAKAAATKDEAIRQEGAKPEVTKLEISKPEAVKAKPRIEAHAKPTSVPASKAVAGKPAALKPVAVEAKAAETKLAPAQAQDEDTEVFGIKVPSLAPAGRKIRESVEALGDAVKGIPDRF</sequence>
<dbReference type="RefSeq" id="WP_147829227.1">
    <property type="nucleotide sequence ID" value="NZ_BPQG01000081.1"/>
</dbReference>
<evidence type="ECO:0000256" key="2">
    <source>
        <dbReference type="SAM" id="Phobius"/>
    </source>
</evidence>
<reference evidence="3 4" key="1">
    <citation type="journal article" date="2021" name="Front. Microbiol.">
        <title>Comprehensive Comparative Genomics and Phenotyping of Methylobacterium Species.</title>
        <authorList>
            <person name="Alessa O."/>
            <person name="Ogura Y."/>
            <person name="Fujitani Y."/>
            <person name="Takami H."/>
            <person name="Hayashi T."/>
            <person name="Sahin N."/>
            <person name="Tani A."/>
        </authorList>
    </citation>
    <scope>NUCLEOTIDE SEQUENCE [LARGE SCALE GENOMIC DNA]</scope>
    <source>
        <strain evidence="3 4">DSM 23679</strain>
    </source>
</reference>
<organism evidence="3 4">
    <name type="scientific">Methylobacterium cerastii</name>
    <dbReference type="NCBI Taxonomy" id="932741"/>
    <lineage>
        <taxon>Bacteria</taxon>
        <taxon>Pseudomonadati</taxon>
        <taxon>Pseudomonadota</taxon>
        <taxon>Alphaproteobacteria</taxon>
        <taxon>Hyphomicrobiales</taxon>
        <taxon>Methylobacteriaceae</taxon>
        <taxon>Methylobacterium</taxon>
    </lineage>
</organism>
<keyword evidence="2" id="KW-0812">Transmembrane</keyword>
<evidence type="ECO:0000313" key="3">
    <source>
        <dbReference type="EMBL" id="GJD46576.1"/>
    </source>
</evidence>
<dbReference type="Proteomes" id="UP001055117">
    <property type="component" value="Unassembled WGS sequence"/>
</dbReference>
<dbReference type="EMBL" id="BPQG01000081">
    <property type="protein sequence ID" value="GJD46576.1"/>
    <property type="molecule type" value="Genomic_DNA"/>
</dbReference>